<proteinExistence type="predicted"/>
<dbReference type="AlphaFoldDB" id="A0AAN8G4S3"/>
<name>A0AAN8G4S3_PATCE</name>
<keyword evidence="2" id="KW-1185">Reference proteome</keyword>
<protein>
    <submittedName>
        <fullName evidence="1">Uncharacterized protein</fullName>
    </submittedName>
</protein>
<dbReference type="EMBL" id="JAZGQO010000018">
    <property type="protein sequence ID" value="KAK6167798.1"/>
    <property type="molecule type" value="Genomic_DNA"/>
</dbReference>
<dbReference type="Proteomes" id="UP001347796">
    <property type="component" value="Unassembled WGS sequence"/>
</dbReference>
<accession>A0AAN8G4S3</accession>
<comment type="caution">
    <text evidence="1">The sequence shown here is derived from an EMBL/GenBank/DDBJ whole genome shotgun (WGS) entry which is preliminary data.</text>
</comment>
<sequence>MQQITHFLHNAMRVVGSGCKAVTKYVTGPVCTAMGIVPKGTEVGACGVFTVGYEVCVAIAEGTRTYCNTLGFSLPGTPAVDEIICKAVHAAGKK</sequence>
<reference evidence="1 2" key="1">
    <citation type="submission" date="2024-01" db="EMBL/GenBank/DDBJ databases">
        <title>The genome of the rayed Mediterranean limpet Patella caerulea (Linnaeus, 1758).</title>
        <authorList>
            <person name="Anh-Thu Weber A."/>
            <person name="Halstead-Nussloch G."/>
        </authorList>
    </citation>
    <scope>NUCLEOTIDE SEQUENCE [LARGE SCALE GENOMIC DNA]</scope>
    <source>
        <strain evidence="1">AATW-2023a</strain>
        <tissue evidence="1">Whole specimen</tissue>
    </source>
</reference>
<gene>
    <name evidence="1" type="ORF">SNE40_021741</name>
</gene>
<organism evidence="1 2">
    <name type="scientific">Patella caerulea</name>
    <name type="common">Rayed Mediterranean limpet</name>
    <dbReference type="NCBI Taxonomy" id="87958"/>
    <lineage>
        <taxon>Eukaryota</taxon>
        <taxon>Metazoa</taxon>
        <taxon>Spiralia</taxon>
        <taxon>Lophotrochozoa</taxon>
        <taxon>Mollusca</taxon>
        <taxon>Gastropoda</taxon>
        <taxon>Patellogastropoda</taxon>
        <taxon>Patelloidea</taxon>
        <taxon>Patellidae</taxon>
        <taxon>Patella</taxon>
    </lineage>
</organism>
<evidence type="ECO:0000313" key="2">
    <source>
        <dbReference type="Proteomes" id="UP001347796"/>
    </source>
</evidence>
<evidence type="ECO:0000313" key="1">
    <source>
        <dbReference type="EMBL" id="KAK6167798.1"/>
    </source>
</evidence>